<keyword evidence="2" id="KW-1185">Reference proteome</keyword>
<evidence type="ECO:0000313" key="2">
    <source>
        <dbReference type="Proteomes" id="UP000198866"/>
    </source>
</evidence>
<keyword evidence="1" id="KW-0808">Transferase</keyword>
<dbReference type="InterPro" id="IPR027417">
    <property type="entry name" value="P-loop_NTPase"/>
</dbReference>
<dbReference type="AlphaFoldDB" id="A0A1H7DV91"/>
<dbReference type="Pfam" id="PF13469">
    <property type="entry name" value="Sulfotransfer_3"/>
    <property type="match status" value="1"/>
</dbReference>
<protein>
    <submittedName>
        <fullName evidence="1">Sulfotransferase family protein</fullName>
    </submittedName>
</protein>
<gene>
    <name evidence="1" type="ORF">SAMN05192539_103141</name>
</gene>
<proteinExistence type="predicted"/>
<dbReference type="RefSeq" id="WP_090871621.1">
    <property type="nucleotide sequence ID" value="NZ_FNYE01000031.1"/>
</dbReference>
<dbReference type="OrthoDB" id="9815894at2"/>
<organism evidence="1 2">
    <name type="scientific">Paraburkholderia diazotrophica</name>
    <dbReference type="NCBI Taxonomy" id="667676"/>
    <lineage>
        <taxon>Bacteria</taxon>
        <taxon>Pseudomonadati</taxon>
        <taxon>Pseudomonadota</taxon>
        <taxon>Betaproteobacteria</taxon>
        <taxon>Burkholderiales</taxon>
        <taxon>Burkholderiaceae</taxon>
        <taxon>Paraburkholderia</taxon>
    </lineage>
</organism>
<dbReference type="SUPFAM" id="SSF52540">
    <property type="entry name" value="P-loop containing nucleoside triphosphate hydrolases"/>
    <property type="match status" value="1"/>
</dbReference>
<reference evidence="2" key="1">
    <citation type="submission" date="2016-10" db="EMBL/GenBank/DDBJ databases">
        <authorList>
            <person name="Varghese N."/>
            <person name="Submissions S."/>
        </authorList>
    </citation>
    <scope>NUCLEOTIDE SEQUENCE [LARGE SCALE GENOMIC DNA]</scope>
    <source>
        <strain evidence="2">LMG 26031</strain>
    </source>
</reference>
<evidence type="ECO:0000313" key="1">
    <source>
        <dbReference type="EMBL" id="SEK02225.1"/>
    </source>
</evidence>
<accession>A0A1H7DV91</accession>
<sequence length="279" mass="31353">MKLLGRRKLVTESIQSSEPLFTPLFVGGPPRSGTTILHALICSSERTNNYIGECSYFTALLQPLATGLNVFDAHTRYYFDSREELIAHHGEILDCELQRIWRRLGRPEVVALKDPMLTQFFAITAQALPRARFVLSARDPRATISSRMEVAQRQAGGNPITEAKIAEFCDEYVRLYRSVLDNRQHFGDRLCIVNYKDLVEGSANRALEKFGCGRIVPERVSTREDNPGAFAMDEWATDLLGTLPSTKSINRFKAHLDSRTEELILNACGEVAVELGIFT</sequence>
<dbReference type="EMBL" id="FNYE01000031">
    <property type="protein sequence ID" value="SEK02225.1"/>
    <property type="molecule type" value="Genomic_DNA"/>
</dbReference>
<dbReference type="Gene3D" id="3.40.50.300">
    <property type="entry name" value="P-loop containing nucleotide triphosphate hydrolases"/>
    <property type="match status" value="1"/>
</dbReference>
<dbReference type="GO" id="GO:0016740">
    <property type="term" value="F:transferase activity"/>
    <property type="evidence" value="ECO:0007669"/>
    <property type="project" value="UniProtKB-KW"/>
</dbReference>
<dbReference type="Proteomes" id="UP000198866">
    <property type="component" value="Unassembled WGS sequence"/>
</dbReference>
<name>A0A1H7DV91_9BURK</name>